<dbReference type="VEuPathDB" id="FungiDB:BDEG_20186"/>
<feature type="domain" description="Rab-GAP TBC" evidence="2">
    <location>
        <begin position="264"/>
        <end position="518"/>
    </location>
</feature>
<dbReference type="STRING" id="403673.A0A177W8H3"/>
<dbReference type="SUPFAM" id="SSF47923">
    <property type="entry name" value="Ypt/Rab-GAP domain of gyp1p"/>
    <property type="match status" value="1"/>
</dbReference>
<name>A0A177W8H3_BATDL</name>
<proteinExistence type="predicted"/>
<dbReference type="eggNOG" id="ENOG502QSFR">
    <property type="taxonomic scope" value="Eukaryota"/>
</dbReference>
<gene>
    <name evidence="3" type="ORF">BDEG_20186</name>
</gene>
<dbReference type="PANTHER" id="PTHR16110:SF1">
    <property type="entry name" value="TBC1 DOMAIN FAMILY MEMBER 19"/>
    <property type="match status" value="1"/>
</dbReference>
<accession>A0A177W8H3</accession>
<dbReference type="InterPro" id="IPR042507">
    <property type="entry name" value="TBC1D19"/>
</dbReference>
<keyword evidence="1" id="KW-0175">Coiled coil</keyword>
<evidence type="ECO:0000313" key="4">
    <source>
        <dbReference type="Proteomes" id="UP000077115"/>
    </source>
</evidence>
<dbReference type="PANTHER" id="PTHR16110">
    <property type="entry name" value="TBC1 DOMAIN FAMILY MEMBER 19"/>
    <property type="match status" value="1"/>
</dbReference>
<feature type="coiled-coil region" evidence="1">
    <location>
        <begin position="91"/>
        <end position="118"/>
    </location>
</feature>
<dbReference type="Gene3D" id="1.10.472.80">
    <property type="entry name" value="Ypt/Rab-GAP domain of gyp1p, domain 3"/>
    <property type="match status" value="1"/>
</dbReference>
<evidence type="ECO:0000259" key="2">
    <source>
        <dbReference type="PROSITE" id="PS50086"/>
    </source>
</evidence>
<dbReference type="Proteomes" id="UP000077115">
    <property type="component" value="Unassembled WGS sequence"/>
</dbReference>
<evidence type="ECO:0000313" key="3">
    <source>
        <dbReference type="EMBL" id="OAJ35964.1"/>
    </source>
</evidence>
<reference evidence="3 4" key="1">
    <citation type="submission" date="2006-10" db="EMBL/GenBank/DDBJ databases">
        <title>The Genome Sequence of Batrachochytrium dendrobatidis JEL423.</title>
        <authorList>
            <consortium name="The Broad Institute Genome Sequencing Platform"/>
            <person name="Birren B."/>
            <person name="Lander E."/>
            <person name="Galagan J."/>
            <person name="Cuomo C."/>
            <person name="Devon K."/>
            <person name="Jaffe D."/>
            <person name="Butler J."/>
            <person name="Alvarez P."/>
            <person name="Gnerre S."/>
            <person name="Grabherr M."/>
            <person name="Kleber M."/>
            <person name="Mauceli E."/>
            <person name="Brockman W."/>
            <person name="Young S."/>
            <person name="LaButti K."/>
            <person name="Sykes S."/>
            <person name="DeCaprio D."/>
            <person name="Crawford M."/>
            <person name="Koehrsen M."/>
            <person name="Engels R."/>
            <person name="Montgomery P."/>
            <person name="Pearson M."/>
            <person name="Howarth C."/>
            <person name="Larson L."/>
            <person name="White J."/>
            <person name="O'Leary S."/>
            <person name="Kodira C."/>
            <person name="Zeng Q."/>
            <person name="Yandava C."/>
            <person name="Alvarado L."/>
            <person name="Longcore J."/>
            <person name="James T."/>
        </authorList>
    </citation>
    <scope>NUCLEOTIDE SEQUENCE [LARGE SCALE GENOMIC DNA]</scope>
    <source>
        <strain evidence="3 4">JEL423</strain>
    </source>
</reference>
<dbReference type="AlphaFoldDB" id="A0A177W8H3"/>
<sequence>MGLVKQSPSELETLSQIYATRIQATSSFWIEKKRLMDSLVKNAVTPQELEILATKSFNEYAGFRASVENYTTIWHQRRTARRVDSSVQLPNSASANNMRTLEDQVQAARIELDRLIKRRLNSMSTELNLPLTRERTPLEKAAYEKQHDGESSMNVSDMFTQTDCFPSKGWNQNTSKTCLYDDEDLLKILKSIKSDGSAFCNSSLEDMQSKFHELHPKFKHVGVDDIAEAASSRKESFLSSHIEIGQIAIASQSCLVAQQYAKHGIPPNLRPQLWNLMIQCNASESYSLHVSRVYKGLRNKLLHYDLLVDKLIQLDSKHSANDNSYFVFEDMVCQILLLWTRDEWLSTAIATNTVPSQNRVFKSVDSLQNDYKLEQSAHSMPKIFDCIHESCIAAKRKFQNVDYPQNGIYPISGISLYAMPICFVYADPGHAYLTFRELYARYFSRLHCISSKPETLLHLCLTFEVLMKQADAVVFYHLSSSLQLSPLNLVFKWILYGFVGILDCEQVLLLWDRVIAFDSLELIPLTAVALVYHRRKQIMEAQTADQVYACFSEISTIKCVPIIQQLLFLRKSFAS</sequence>
<dbReference type="PROSITE" id="PS50086">
    <property type="entry name" value="TBC_RABGAP"/>
    <property type="match status" value="1"/>
</dbReference>
<dbReference type="InterPro" id="IPR035969">
    <property type="entry name" value="Rab-GAP_TBC_sf"/>
</dbReference>
<dbReference type="Pfam" id="PF00566">
    <property type="entry name" value="RabGAP-TBC"/>
    <property type="match status" value="1"/>
</dbReference>
<evidence type="ECO:0000256" key="1">
    <source>
        <dbReference type="SAM" id="Coils"/>
    </source>
</evidence>
<dbReference type="OrthoDB" id="10249775at2759"/>
<dbReference type="EMBL" id="DS022300">
    <property type="protein sequence ID" value="OAJ35964.1"/>
    <property type="molecule type" value="Genomic_DNA"/>
</dbReference>
<organism evidence="3 4">
    <name type="scientific">Batrachochytrium dendrobatidis (strain JEL423)</name>
    <dbReference type="NCBI Taxonomy" id="403673"/>
    <lineage>
        <taxon>Eukaryota</taxon>
        <taxon>Fungi</taxon>
        <taxon>Fungi incertae sedis</taxon>
        <taxon>Chytridiomycota</taxon>
        <taxon>Chytridiomycota incertae sedis</taxon>
        <taxon>Chytridiomycetes</taxon>
        <taxon>Rhizophydiales</taxon>
        <taxon>Rhizophydiales incertae sedis</taxon>
        <taxon>Batrachochytrium</taxon>
    </lineage>
</organism>
<protein>
    <recommendedName>
        <fullName evidence="2">Rab-GAP TBC domain-containing protein</fullName>
    </recommendedName>
</protein>
<dbReference type="InterPro" id="IPR000195">
    <property type="entry name" value="Rab-GAP-TBC_dom"/>
</dbReference>
<reference evidence="3 4" key="2">
    <citation type="submission" date="2016-05" db="EMBL/GenBank/DDBJ databases">
        <title>Lineage-specific infection strategies underlie the spectrum of fungal disease in amphibians.</title>
        <authorList>
            <person name="Cuomo C.A."/>
            <person name="Farrer R.A."/>
            <person name="James T."/>
            <person name="Longcore J."/>
            <person name="Birren B."/>
        </authorList>
    </citation>
    <scope>NUCLEOTIDE SEQUENCE [LARGE SCALE GENOMIC DNA]</scope>
    <source>
        <strain evidence="3 4">JEL423</strain>
    </source>
</reference>